<dbReference type="EMBL" id="LGUS01000174">
    <property type="protein sequence ID" value="KOG33337.1"/>
    <property type="molecule type" value="Genomic_DNA"/>
</dbReference>
<dbReference type="STRING" id="67356.AQJ84_11410"/>
<comment type="caution">
    <text evidence="1">The sequence shown here is derived from an EMBL/GenBank/DDBJ whole genome shotgun (WGS) entry which is preliminary data.</text>
</comment>
<evidence type="ECO:0000313" key="1">
    <source>
        <dbReference type="EMBL" id="KOG33337.1"/>
    </source>
</evidence>
<proteinExistence type="predicted"/>
<organism evidence="1 2">
    <name type="scientific">Streptomyces resistomycificus</name>
    <dbReference type="NCBI Taxonomy" id="67356"/>
    <lineage>
        <taxon>Bacteria</taxon>
        <taxon>Bacillati</taxon>
        <taxon>Actinomycetota</taxon>
        <taxon>Actinomycetes</taxon>
        <taxon>Kitasatosporales</taxon>
        <taxon>Streptomycetaceae</taxon>
        <taxon>Streptomyces</taxon>
        <taxon>Streptomyces aurantiacus group</taxon>
    </lineage>
</organism>
<keyword evidence="2" id="KW-1185">Reference proteome</keyword>
<name>A0A0L8L5A7_9ACTN</name>
<accession>A0A0L8L5A7</accession>
<dbReference type="Proteomes" id="UP000037251">
    <property type="component" value="Unassembled WGS sequence"/>
</dbReference>
<sequence length="101" mass="11182">MPQSSQKRESFYANVPHQVYEITWQSGHVEKVIAHQVSHDSMRVRVAALGNGVFGSDSENARIKFHAEIDGQWTLQLSAFEADIRTIRNVTCGEQAPGAAS</sequence>
<dbReference type="eggNOG" id="ENOG502ZU4J">
    <property type="taxonomic scope" value="Bacteria"/>
</dbReference>
<dbReference type="PATRIC" id="fig|67356.5.peg.5003"/>
<gene>
    <name evidence="1" type="ORF">ADK37_23470</name>
</gene>
<reference evidence="2" key="1">
    <citation type="submission" date="2015-07" db="EMBL/GenBank/DDBJ databases">
        <authorList>
            <person name="Ju K.-S."/>
            <person name="Doroghazi J.R."/>
            <person name="Metcalf W.W."/>
        </authorList>
    </citation>
    <scope>NUCLEOTIDE SEQUENCE [LARGE SCALE GENOMIC DNA]</scope>
    <source>
        <strain evidence="2">NRRL 2290</strain>
    </source>
</reference>
<protein>
    <submittedName>
        <fullName evidence="1">Uncharacterized protein</fullName>
    </submittedName>
</protein>
<dbReference type="AlphaFoldDB" id="A0A0L8L5A7"/>
<dbReference type="RefSeq" id="WP_030040151.1">
    <property type="nucleotide sequence ID" value="NZ_KL575597.1"/>
</dbReference>
<evidence type="ECO:0000313" key="2">
    <source>
        <dbReference type="Proteomes" id="UP000037251"/>
    </source>
</evidence>
<dbReference type="OrthoDB" id="3542710at2"/>